<evidence type="ECO:0000313" key="2">
    <source>
        <dbReference type="Proteomes" id="UP000063699"/>
    </source>
</evidence>
<gene>
    <name evidence="1" type="ORF">AOZ06_38940</name>
</gene>
<dbReference type="KEGG" id="kphy:AOZ06_38940"/>
<protein>
    <recommendedName>
        <fullName evidence="3">Peptidase S33 tripeptidyl aminopeptidase-like C-terminal domain-containing protein</fullName>
    </recommendedName>
</protein>
<organism evidence="1 2">
    <name type="scientific">Kibdelosporangium phytohabitans</name>
    <dbReference type="NCBI Taxonomy" id="860235"/>
    <lineage>
        <taxon>Bacteria</taxon>
        <taxon>Bacillati</taxon>
        <taxon>Actinomycetota</taxon>
        <taxon>Actinomycetes</taxon>
        <taxon>Pseudonocardiales</taxon>
        <taxon>Pseudonocardiaceae</taxon>
        <taxon>Kibdelosporangium</taxon>
    </lineage>
</organism>
<dbReference type="RefSeq" id="WP_054293952.1">
    <property type="nucleotide sequence ID" value="NZ_CP012752.1"/>
</dbReference>
<name>A0A0N9I2S8_9PSEU</name>
<reference evidence="1 2" key="1">
    <citation type="submission" date="2015-07" db="EMBL/GenBank/DDBJ databases">
        <title>Genome sequencing of Kibdelosporangium phytohabitans.</title>
        <authorList>
            <person name="Qin S."/>
            <person name="Xing K."/>
        </authorList>
    </citation>
    <scope>NUCLEOTIDE SEQUENCE [LARGE SCALE GENOMIC DNA]</scope>
    <source>
        <strain evidence="1 2">KLBMP1111</strain>
    </source>
</reference>
<proteinExistence type="predicted"/>
<accession>A0A0N9I2S8</accession>
<dbReference type="AlphaFoldDB" id="A0A0N9I2S8"/>
<evidence type="ECO:0000313" key="1">
    <source>
        <dbReference type="EMBL" id="ALG12056.1"/>
    </source>
</evidence>
<sequence length="67" mass="7152">MWFSPTTWRISVPHAPRPVGSEELECASEGDHGICSNGNAAVLKIVNAYLVDGVVPRDQNVPGVPLP</sequence>
<keyword evidence="2" id="KW-1185">Reference proteome</keyword>
<dbReference type="Proteomes" id="UP000063699">
    <property type="component" value="Chromosome"/>
</dbReference>
<dbReference type="EMBL" id="CP012752">
    <property type="protein sequence ID" value="ALG12056.1"/>
    <property type="molecule type" value="Genomic_DNA"/>
</dbReference>
<evidence type="ECO:0008006" key="3">
    <source>
        <dbReference type="Google" id="ProtNLM"/>
    </source>
</evidence>